<dbReference type="Pfam" id="PF00085">
    <property type="entry name" value="Thioredoxin"/>
    <property type="match status" value="1"/>
</dbReference>
<protein>
    <recommendedName>
        <fullName evidence="6">Thioredoxin domain-containing protein</fullName>
    </recommendedName>
</protein>
<dbReference type="GO" id="GO:0005783">
    <property type="term" value="C:endoplasmic reticulum"/>
    <property type="evidence" value="ECO:0007669"/>
    <property type="project" value="TreeGrafter"/>
</dbReference>
<dbReference type="OrthoDB" id="427280at2759"/>
<evidence type="ECO:0000256" key="2">
    <source>
        <dbReference type="ARBA" id="ARBA00022692"/>
    </source>
</evidence>
<dbReference type="GO" id="GO:0016020">
    <property type="term" value="C:membrane"/>
    <property type="evidence" value="ECO:0007669"/>
    <property type="project" value="UniProtKB-SubCell"/>
</dbReference>
<keyword evidence="4" id="KW-0472">Membrane</keyword>
<dbReference type="AlphaFoldDB" id="A0A177ECH6"/>
<dbReference type="VEuPathDB" id="MicrosporidiaDB:NEDG_00787"/>
<dbReference type="CDD" id="cd02947">
    <property type="entry name" value="TRX_family"/>
    <property type="match status" value="1"/>
</dbReference>
<keyword evidence="8" id="KW-1185">Reference proteome</keyword>
<dbReference type="RefSeq" id="XP_067544302.1">
    <property type="nucleotide sequence ID" value="XM_067688205.1"/>
</dbReference>
<evidence type="ECO:0000256" key="4">
    <source>
        <dbReference type="ARBA" id="ARBA00023136"/>
    </source>
</evidence>
<dbReference type="PANTHER" id="PTHR46426">
    <property type="entry name" value="PROTEIN DISULFIDE-ISOMERASE TMX3"/>
    <property type="match status" value="1"/>
</dbReference>
<feature type="domain" description="Thioredoxin" evidence="6">
    <location>
        <begin position="32"/>
        <end position="116"/>
    </location>
</feature>
<dbReference type="GeneID" id="93647137"/>
<keyword evidence="2" id="KW-0812">Transmembrane</keyword>
<dbReference type="Gene3D" id="3.40.30.10">
    <property type="entry name" value="Glutaredoxin"/>
    <property type="match status" value="1"/>
</dbReference>
<evidence type="ECO:0000256" key="5">
    <source>
        <dbReference type="SAM" id="SignalP"/>
    </source>
</evidence>
<comment type="caution">
    <text evidence="7">The sequence shown here is derived from an EMBL/GenBank/DDBJ whole genome shotgun (WGS) entry which is preliminary data.</text>
</comment>
<gene>
    <name evidence="7" type="ORF">NEDG_00787</name>
</gene>
<evidence type="ECO:0000313" key="7">
    <source>
        <dbReference type="EMBL" id="OAG29654.1"/>
    </source>
</evidence>
<dbReference type="Pfam" id="PF13848">
    <property type="entry name" value="Thioredoxin_6"/>
    <property type="match status" value="1"/>
</dbReference>
<organism evidence="7 8">
    <name type="scientific">Nematocida displodere</name>
    <dbReference type="NCBI Taxonomy" id="1805483"/>
    <lineage>
        <taxon>Eukaryota</taxon>
        <taxon>Fungi</taxon>
        <taxon>Fungi incertae sedis</taxon>
        <taxon>Microsporidia</taxon>
        <taxon>Nematocida</taxon>
    </lineage>
</organism>
<dbReference type="STRING" id="1805483.A0A177ECH6"/>
<dbReference type="Proteomes" id="UP000185944">
    <property type="component" value="Unassembled WGS sequence"/>
</dbReference>
<evidence type="ECO:0000259" key="6">
    <source>
        <dbReference type="Pfam" id="PF00085"/>
    </source>
</evidence>
<sequence length="482" mass="54783">MKIERVAAVTALSLAAVHALVYDSCTVPPAEGLSITKYYRKECKHCQRIGPKISRIISQMEKNHIAVTGAMIDIDHCKDSVSHVEAIPTVIVSRNGKELLRITGDKSFHEIAKSVAAATGISSSIFKEEVKITELLKLNKDDFYSGFTGPWVVYFPETYDGVIEDILLQTYKTFDGDIKIGRYVGADKEIVASRYYIYDFPGILVMYDGILMRYNGEMTLAAFNEFCTTLVEPSFKEITTAELEKVDAPTFVVFYSDAIVANKVFRRIAHDLKMNAQTYKMKIDAPENENILRLAVFKNGNKFYYEGNINDEAAVREWLFHTHFPNLSKLTMDNFYSIFHGLKPVISIVADGGNAKEIEAFEAIALEKNRGSSSSPYVFAFVDSKEYPKFAETNFGVLRGKPLITFFDPEVQQFFGEKIKPRESIDSYFRRQLELFETKKLKKYEREYPLSYKWYLFGAIGLLSVGVGARMSAHTRRKLEVE</sequence>
<dbReference type="SUPFAM" id="SSF52833">
    <property type="entry name" value="Thioredoxin-like"/>
    <property type="match status" value="2"/>
</dbReference>
<keyword evidence="3" id="KW-1133">Transmembrane helix</keyword>
<evidence type="ECO:0000256" key="3">
    <source>
        <dbReference type="ARBA" id="ARBA00022989"/>
    </source>
</evidence>
<dbReference type="InterPro" id="IPR013766">
    <property type="entry name" value="Thioredoxin_domain"/>
</dbReference>
<dbReference type="InterPro" id="IPR052250">
    <property type="entry name" value="PDI_TMX3"/>
</dbReference>
<evidence type="ECO:0000313" key="8">
    <source>
        <dbReference type="Proteomes" id="UP000185944"/>
    </source>
</evidence>
<name>A0A177ECH6_9MICR</name>
<evidence type="ECO:0000256" key="1">
    <source>
        <dbReference type="ARBA" id="ARBA00004167"/>
    </source>
</evidence>
<comment type="subcellular location">
    <subcellularLocation>
        <location evidence="1">Membrane</location>
        <topology evidence="1">Single-pass membrane protein</topology>
    </subcellularLocation>
</comment>
<keyword evidence="5" id="KW-0732">Signal</keyword>
<dbReference type="PANTHER" id="PTHR46426:SF1">
    <property type="entry name" value="PROTEIN DISULFIDE-ISOMERASE TMX3"/>
    <property type="match status" value="1"/>
</dbReference>
<feature type="signal peptide" evidence="5">
    <location>
        <begin position="1"/>
        <end position="19"/>
    </location>
</feature>
<dbReference type="EMBL" id="LTDL01000040">
    <property type="protein sequence ID" value="OAG29654.1"/>
    <property type="molecule type" value="Genomic_DNA"/>
</dbReference>
<proteinExistence type="predicted"/>
<feature type="chain" id="PRO_5008060273" description="Thioredoxin domain-containing protein" evidence="5">
    <location>
        <begin position="20"/>
        <end position="482"/>
    </location>
</feature>
<dbReference type="InterPro" id="IPR036249">
    <property type="entry name" value="Thioredoxin-like_sf"/>
</dbReference>
<reference evidence="7 8" key="1">
    <citation type="submission" date="2016-02" db="EMBL/GenBank/DDBJ databases">
        <title>Discovery of a natural microsporidian pathogen with a broad tissue tropism in Caenorhabditis elegans.</title>
        <authorList>
            <person name="Luallen R.J."/>
            <person name="Reinke A.W."/>
            <person name="Tong L."/>
            <person name="Botts M.R."/>
            <person name="Felix M.-A."/>
            <person name="Troemel E.R."/>
        </authorList>
    </citation>
    <scope>NUCLEOTIDE SEQUENCE [LARGE SCALE GENOMIC DNA]</scope>
    <source>
        <strain evidence="7 8">JUm2807</strain>
    </source>
</reference>
<accession>A0A177ECH6</accession>